<proteinExistence type="inferred from homology"/>
<evidence type="ECO:0000256" key="7">
    <source>
        <dbReference type="ARBA" id="ARBA00022840"/>
    </source>
</evidence>
<evidence type="ECO:0000256" key="3">
    <source>
        <dbReference type="ARBA" id="ARBA00015203"/>
    </source>
</evidence>
<dbReference type="InterPro" id="IPR033127">
    <property type="entry name" value="UBQ-activ_enz_E1_Cys_AS"/>
</dbReference>
<dbReference type="GO" id="GO:0005737">
    <property type="term" value="C:cytoplasm"/>
    <property type="evidence" value="ECO:0007669"/>
    <property type="project" value="TreeGrafter"/>
</dbReference>
<dbReference type="InterPro" id="IPR030468">
    <property type="entry name" value="Uba3_N"/>
</dbReference>
<dbReference type="GO" id="GO:0005524">
    <property type="term" value="F:ATP binding"/>
    <property type="evidence" value="ECO:0007669"/>
    <property type="project" value="UniProtKB-UniRule"/>
</dbReference>
<evidence type="ECO:0000256" key="8">
    <source>
        <dbReference type="ARBA" id="ARBA00023624"/>
    </source>
</evidence>
<dbReference type="PANTHER" id="PTHR10953">
    <property type="entry name" value="UBIQUITIN-ACTIVATING ENZYME E1"/>
    <property type="match status" value="1"/>
</dbReference>
<dbReference type="InterPro" id="IPR035985">
    <property type="entry name" value="Ubiquitin-activating_enz"/>
</dbReference>
<dbReference type="Gene3D" id="3.40.50.720">
    <property type="entry name" value="NAD(P)-binding Rossmann-like Domain"/>
    <property type="match status" value="2"/>
</dbReference>
<keyword evidence="7 11" id="KW-0067">ATP-binding</keyword>
<comment type="pathway">
    <text evidence="1 11">Protein modification; protein neddylation.</text>
</comment>
<dbReference type="Pfam" id="PF08825">
    <property type="entry name" value="E2_bind"/>
    <property type="match status" value="1"/>
</dbReference>
<dbReference type="InterPro" id="IPR045886">
    <property type="entry name" value="ThiF/MoeB/HesA"/>
</dbReference>
<comment type="function">
    <text evidence="11">Catalytic subunit of the dimeric E1 enzyme, which activates NEDD8.</text>
</comment>
<dbReference type="GO" id="GO:0019781">
    <property type="term" value="F:NEDD8 activating enzyme activity"/>
    <property type="evidence" value="ECO:0007669"/>
    <property type="project" value="UniProtKB-UniRule"/>
</dbReference>
<dbReference type="SMART" id="SM01181">
    <property type="entry name" value="E2_bind"/>
    <property type="match status" value="1"/>
</dbReference>
<sequence length="407" mass="45068">MAVDGGHRNSGCDWDGRWNHVRKFLERPGPFTHPDFEPSTESLQFLLETCKILVIGSGGLGCELLKNLALSGFRLIHVVDMDTIDVSNLNRQFLFRPKDVGRPKAEVAADFVNSRIPGCKVVPLCQMNVLENGILDPSSIIPLIDGGTEGFKGNARVILPGMTACIDCTLELYPPQINFPMCTIASMPRLPEHCIEYARILQWPKEKPFGDTSVDGDNPEHIQWMFERAQERASEFNITGVTYRLTQGVVKRIIPAVASTNAVIAAACATEVFKIATSAYIPLNNYLVFNDVDGLYTYTFEAERKENCSACSLVPQDLQFPSSAKLQEVLEYLTENAALQMKSPAITTTLEGKNKTLYLQSVKSIEERTRPNLCKTLKELGLSDGQELAVADVTTPQTVLFKLNFTA</sequence>
<reference evidence="13" key="2">
    <citation type="submission" date="2025-08" db="UniProtKB">
        <authorList>
            <consortium name="Ensembl"/>
        </authorList>
    </citation>
    <scope>IDENTIFICATION</scope>
</reference>
<accession>A0A665TKQ7</accession>
<dbReference type="Ensembl" id="ENSENLT00000010963.1">
    <property type="protein sequence ID" value="ENSENLP00000010479.1"/>
    <property type="gene ID" value="ENSENLG00000004017.1"/>
</dbReference>
<keyword evidence="4 11" id="KW-0436">Ligase</keyword>
<dbReference type="FunFam" id="3.10.290.20:FF:000001">
    <property type="entry name" value="NEDD8-activating enzyme E1 catalytic subunit, variant"/>
    <property type="match status" value="1"/>
</dbReference>
<gene>
    <name evidence="13" type="primary">LOC115046026</name>
</gene>
<name>A0A665TKQ7_ECHNA</name>
<evidence type="ECO:0000256" key="5">
    <source>
        <dbReference type="ARBA" id="ARBA00022741"/>
    </source>
</evidence>
<dbReference type="FunFam" id="1.10.10.520:FF:000001">
    <property type="entry name" value="NEDD8-activating enzyme E1 catalytic subunit"/>
    <property type="match status" value="1"/>
</dbReference>
<comment type="similarity">
    <text evidence="2 11">Belongs to the ubiquitin-activating E1 family. UBA3 subfamily.</text>
</comment>
<feature type="active site" description="Glycyl thioester intermediate" evidence="10">
    <location>
        <position position="182"/>
    </location>
</feature>
<evidence type="ECO:0000259" key="12">
    <source>
        <dbReference type="SMART" id="SM01181"/>
    </source>
</evidence>
<dbReference type="Pfam" id="PF00899">
    <property type="entry name" value="ThiF"/>
    <property type="match status" value="2"/>
</dbReference>
<dbReference type="SUPFAM" id="SSF69572">
    <property type="entry name" value="Activating enzymes of the ubiquitin-like proteins"/>
    <property type="match status" value="1"/>
</dbReference>
<evidence type="ECO:0000256" key="2">
    <source>
        <dbReference type="ARBA" id="ARBA00006310"/>
    </source>
</evidence>
<dbReference type="Gene3D" id="1.10.10.520">
    <property type="entry name" value="Ubiquitin activating enzymes (Uba3). Chain: B, domain 2"/>
    <property type="match status" value="1"/>
</dbReference>
<evidence type="ECO:0000256" key="1">
    <source>
        <dbReference type="ARBA" id="ARBA00005032"/>
    </source>
</evidence>
<dbReference type="AlphaFoldDB" id="A0A665TKQ7"/>
<keyword evidence="6 11" id="KW-0833">Ubl conjugation pathway</keyword>
<dbReference type="FunFam" id="3.50.50.80:FF:000002">
    <property type="entry name" value="SUMO-activating enzyme subunit 2"/>
    <property type="match status" value="1"/>
</dbReference>
<reference evidence="13" key="3">
    <citation type="submission" date="2025-09" db="UniProtKB">
        <authorList>
            <consortium name="Ensembl"/>
        </authorList>
    </citation>
    <scope>IDENTIFICATION</scope>
</reference>
<evidence type="ECO:0000256" key="6">
    <source>
        <dbReference type="ARBA" id="ARBA00022786"/>
    </source>
</evidence>
<dbReference type="GO" id="GO:0045116">
    <property type="term" value="P:protein neddylation"/>
    <property type="evidence" value="ECO:0007669"/>
    <property type="project" value="UniProtKB-UniRule"/>
</dbReference>
<dbReference type="Gene3D" id="3.10.290.20">
    <property type="entry name" value="Ubiquitin-like 2 activating enzyme e1b. Chain: B, domain 3"/>
    <property type="match status" value="1"/>
</dbReference>
<dbReference type="GO" id="GO:0032991">
    <property type="term" value="C:protein-containing complex"/>
    <property type="evidence" value="ECO:0007669"/>
    <property type="project" value="UniProtKB-ARBA"/>
</dbReference>
<evidence type="ECO:0000256" key="11">
    <source>
        <dbReference type="RuleBase" id="RU368009"/>
    </source>
</evidence>
<keyword evidence="5 11" id="KW-0547">Nucleotide-binding</keyword>
<evidence type="ECO:0000256" key="9">
    <source>
        <dbReference type="ARBA" id="ARBA00024626"/>
    </source>
</evidence>
<evidence type="ECO:0000313" key="13">
    <source>
        <dbReference type="Ensembl" id="ENSENLP00000010479.1"/>
    </source>
</evidence>
<feature type="domain" description="E2 binding" evidence="12">
    <location>
        <begin position="318"/>
        <end position="406"/>
    </location>
</feature>
<protein>
    <recommendedName>
        <fullName evidence="3 11">NEDD8-activating enzyme E1 catalytic subunit</fullName>
        <ecNumber evidence="8 11">6.2.1.64</ecNumber>
    </recommendedName>
</protein>
<comment type="catalytic activity">
    <reaction evidence="9 11">
        <text>ATP + [NEDD8 protein] + [E1 NEDD8-activating enzyme]-L-cysteine = AMP + diphosphate + [E1 NEDD8-activating enzyme]-S-[NEDD8 protein]-yl-L-cysteine.</text>
        <dbReference type="EC" id="6.2.1.64"/>
    </reaction>
</comment>
<dbReference type="GO" id="GO:0005634">
    <property type="term" value="C:nucleus"/>
    <property type="evidence" value="ECO:0007669"/>
    <property type="project" value="TreeGrafter"/>
</dbReference>
<dbReference type="Proteomes" id="UP000472264">
    <property type="component" value="Chromosome 7"/>
</dbReference>
<dbReference type="EC" id="6.2.1.64" evidence="8 11"/>
<keyword evidence="14" id="KW-1185">Reference proteome</keyword>
<dbReference type="InterPro" id="IPR014929">
    <property type="entry name" value="E2-binding"/>
</dbReference>
<dbReference type="PANTHER" id="PTHR10953:SF6">
    <property type="entry name" value="NEDD8-ACTIVATING ENZYME E1 CATALYTIC SUBUNIT"/>
    <property type="match status" value="1"/>
</dbReference>
<dbReference type="UniPathway" id="UPA00885"/>
<evidence type="ECO:0000256" key="4">
    <source>
        <dbReference type="ARBA" id="ARBA00022598"/>
    </source>
</evidence>
<dbReference type="PROSITE" id="PS00865">
    <property type="entry name" value="UBIQUITIN_ACTIVAT_2"/>
    <property type="match status" value="1"/>
</dbReference>
<dbReference type="InterPro" id="IPR000594">
    <property type="entry name" value="ThiF_NAD_FAD-bd"/>
</dbReference>
<evidence type="ECO:0000256" key="10">
    <source>
        <dbReference type="PROSITE-ProRule" id="PRU10132"/>
    </source>
</evidence>
<organism evidence="13 14">
    <name type="scientific">Echeneis naucrates</name>
    <name type="common">Live sharksucker</name>
    <dbReference type="NCBI Taxonomy" id="173247"/>
    <lineage>
        <taxon>Eukaryota</taxon>
        <taxon>Metazoa</taxon>
        <taxon>Chordata</taxon>
        <taxon>Craniata</taxon>
        <taxon>Vertebrata</taxon>
        <taxon>Euteleostomi</taxon>
        <taxon>Actinopterygii</taxon>
        <taxon>Neopterygii</taxon>
        <taxon>Teleostei</taxon>
        <taxon>Neoteleostei</taxon>
        <taxon>Acanthomorphata</taxon>
        <taxon>Carangaria</taxon>
        <taxon>Carangiformes</taxon>
        <taxon>Echeneidae</taxon>
        <taxon>Echeneis</taxon>
    </lineage>
</organism>
<reference evidence="13" key="1">
    <citation type="submission" date="2021-04" db="EMBL/GenBank/DDBJ databases">
        <authorList>
            <consortium name="Wellcome Sanger Institute Data Sharing"/>
        </authorList>
    </citation>
    <scope>NUCLEOTIDE SEQUENCE [LARGE SCALE GENOMIC DNA]</scope>
</reference>
<evidence type="ECO:0000313" key="14">
    <source>
        <dbReference type="Proteomes" id="UP000472264"/>
    </source>
</evidence>
<dbReference type="CDD" id="cd01488">
    <property type="entry name" value="Uba3_RUB"/>
    <property type="match status" value="1"/>
</dbReference>
<dbReference type="InterPro" id="IPR023318">
    <property type="entry name" value="Ub_act_enz_dom_a_sf"/>
</dbReference>